<dbReference type="InterPro" id="IPR028096">
    <property type="entry name" value="EfeO_Cupredoxin"/>
</dbReference>
<dbReference type="SUPFAM" id="SSF49503">
    <property type="entry name" value="Cupredoxins"/>
    <property type="match status" value="1"/>
</dbReference>
<evidence type="ECO:0008006" key="6">
    <source>
        <dbReference type="Google" id="ProtNLM"/>
    </source>
</evidence>
<keyword evidence="5" id="KW-1185">Reference proteome</keyword>
<evidence type="ECO:0000256" key="1">
    <source>
        <dbReference type="SAM" id="Phobius"/>
    </source>
</evidence>
<keyword evidence="1" id="KW-0472">Membrane</keyword>
<evidence type="ECO:0000259" key="2">
    <source>
        <dbReference type="Pfam" id="PF13386"/>
    </source>
</evidence>
<dbReference type="Pfam" id="PF13386">
    <property type="entry name" value="DsbD_2"/>
    <property type="match status" value="1"/>
</dbReference>
<dbReference type="InterPro" id="IPR039447">
    <property type="entry name" value="UreH-like_TM_dom"/>
</dbReference>
<gene>
    <name evidence="4" type="ORF">E1181_02695</name>
</gene>
<feature type="domain" description="Urease accessory protein UreH-like transmembrane" evidence="2">
    <location>
        <begin position="6"/>
        <end position="225"/>
    </location>
</feature>
<keyword evidence="1" id="KW-0812">Transmembrane</keyword>
<dbReference type="Gene3D" id="2.60.40.420">
    <property type="entry name" value="Cupredoxins - blue copper proteins"/>
    <property type="match status" value="1"/>
</dbReference>
<keyword evidence="1" id="KW-1133">Transmembrane helix</keyword>
<feature type="domain" description="EfeO-type cupredoxin-like" evidence="3">
    <location>
        <begin position="261"/>
        <end position="349"/>
    </location>
</feature>
<accession>A0A4R4WA37</accession>
<dbReference type="AlphaFoldDB" id="A0A4R4WA37"/>
<dbReference type="Pfam" id="PF13473">
    <property type="entry name" value="Cupredoxin_1"/>
    <property type="match status" value="1"/>
</dbReference>
<organism evidence="4 5">
    <name type="scientific">Saccharopolyspora terrae</name>
    <dbReference type="NCBI Taxonomy" id="2530384"/>
    <lineage>
        <taxon>Bacteria</taxon>
        <taxon>Bacillati</taxon>
        <taxon>Actinomycetota</taxon>
        <taxon>Actinomycetes</taxon>
        <taxon>Pseudonocardiales</taxon>
        <taxon>Pseudonocardiaceae</taxon>
        <taxon>Saccharopolyspora</taxon>
    </lineage>
</organism>
<dbReference type="InterPro" id="IPR008972">
    <property type="entry name" value="Cupredoxin"/>
</dbReference>
<sequence>MDLIAVLLTGLLAGGVSCAAVQGGLLAGMISRQRRITDRDSDLGGTRLQSRSALGRLADDLAPVGGFLAGKLVSHTILGALLGALGSVAQLSAGLRTWIQLLAGAVIIAFGLAQLGVPGFRNIVIEPPLSWMRIVRDRSRSQSAAAPTLLGVVSVLIPCGVTLSVEALALASGSPLTGAVIMAVFVIGTSPLFALLGYLARKAATAWRGRLAVLTGVVVVITGLYTFNGGLELAGSPLAASRLTQAATAEEPPPAGTVSVQNGHQTVVITATTGAYSPAKVQVRAGMPTTLVIQSDNAQGCVRSFIIPDRNVDKILPVRGATAVELGALPPGPVAYSCGMGMYTGTLTAA</sequence>
<evidence type="ECO:0000259" key="3">
    <source>
        <dbReference type="Pfam" id="PF13473"/>
    </source>
</evidence>
<evidence type="ECO:0000313" key="5">
    <source>
        <dbReference type="Proteomes" id="UP000295674"/>
    </source>
</evidence>
<dbReference type="RefSeq" id="WP_132672258.1">
    <property type="nucleotide sequence ID" value="NZ_SMKS01000002.1"/>
</dbReference>
<feature type="transmembrane region" description="Helical" evidence="1">
    <location>
        <begin position="98"/>
        <end position="124"/>
    </location>
</feature>
<protein>
    <recommendedName>
        <fullName evidence="6">Sulfite exporter TauE/SafE</fullName>
    </recommendedName>
</protein>
<reference evidence="4 5" key="1">
    <citation type="submission" date="2019-03" db="EMBL/GenBank/DDBJ databases">
        <title>Draft genome sequences of novel Actinobacteria.</title>
        <authorList>
            <person name="Sahin N."/>
            <person name="Ay H."/>
            <person name="Saygin H."/>
        </authorList>
    </citation>
    <scope>NUCLEOTIDE SEQUENCE [LARGE SCALE GENOMIC DNA]</scope>
    <source>
        <strain evidence="4 5">16K309</strain>
    </source>
</reference>
<proteinExistence type="predicted"/>
<dbReference type="Proteomes" id="UP000295674">
    <property type="component" value="Unassembled WGS sequence"/>
</dbReference>
<dbReference type="EMBL" id="SMKS01000002">
    <property type="protein sequence ID" value="TDD10160.1"/>
    <property type="molecule type" value="Genomic_DNA"/>
</dbReference>
<dbReference type="OrthoDB" id="5502616at2"/>
<feature type="transmembrane region" description="Helical" evidence="1">
    <location>
        <begin position="211"/>
        <end position="231"/>
    </location>
</feature>
<dbReference type="PANTHER" id="PTHR42208:SF1">
    <property type="entry name" value="HEAVY METAL TRANSPORTER"/>
    <property type="match status" value="1"/>
</dbReference>
<evidence type="ECO:0000313" key="4">
    <source>
        <dbReference type="EMBL" id="TDD10160.1"/>
    </source>
</evidence>
<name>A0A4R4WA37_9PSEU</name>
<comment type="caution">
    <text evidence="4">The sequence shown here is derived from an EMBL/GenBank/DDBJ whole genome shotgun (WGS) entry which is preliminary data.</text>
</comment>
<feature type="transmembrane region" description="Helical" evidence="1">
    <location>
        <begin position="145"/>
        <end position="170"/>
    </location>
</feature>
<feature type="transmembrane region" description="Helical" evidence="1">
    <location>
        <begin position="176"/>
        <end position="199"/>
    </location>
</feature>
<dbReference type="PANTHER" id="PTHR42208">
    <property type="entry name" value="HEAVY METAL TRANSPORTER-RELATED"/>
    <property type="match status" value="1"/>
</dbReference>